<dbReference type="EMBL" id="JAMLDX010000014">
    <property type="protein sequence ID" value="MCP3732006.1"/>
    <property type="molecule type" value="Genomic_DNA"/>
</dbReference>
<name>A0A9X2HP67_9SPHN</name>
<reference evidence="2" key="1">
    <citation type="submission" date="2022-05" db="EMBL/GenBank/DDBJ databases">
        <title>Sphingomonas sp. strain MG17 Genome sequencing and assembly.</title>
        <authorList>
            <person name="Kim I."/>
        </authorList>
    </citation>
    <scope>NUCLEOTIDE SEQUENCE</scope>
    <source>
        <strain evidence="2">MG17</strain>
    </source>
</reference>
<evidence type="ECO:0000313" key="3">
    <source>
        <dbReference type="Proteomes" id="UP001139451"/>
    </source>
</evidence>
<comment type="caution">
    <text evidence="2">The sequence shown here is derived from an EMBL/GenBank/DDBJ whole genome shotgun (WGS) entry which is preliminary data.</text>
</comment>
<organism evidence="2 3">
    <name type="scientific">Sphingomonas tagetis</name>
    <dbReference type="NCBI Taxonomy" id="2949092"/>
    <lineage>
        <taxon>Bacteria</taxon>
        <taxon>Pseudomonadati</taxon>
        <taxon>Pseudomonadota</taxon>
        <taxon>Alphaproteobacteria</taxon>
        <taxon>Sphingomonadales</taxon>
        <taxon>Sphingomonadaceae</taxon>
        <taxon>Sphingomonas</taxon>
    </lineage>
</organism>
<proteinExistence type="predicted"/>
<sequence>MPALPADIAAGTRSARIETWSDPDMKTRYPNARDGSETPSPAYFDSAANAVTALVARGALIGVERRRFKVVVDQLVIPHPELGMPTVTLRDTEQAVDAPAIVCRVECQPETEQTIYEVMA</sequence>
<evidence type="ECO:0000256" key="1">
    <source>
        <dbReference type="SAM" id="MobiDB-lite"/>
    </source>
</evidence>
<feature type="region of interest" description="Disordered" evidence="1">
    <location>
        <begin position="12"/>
        <end position="40"/>
    </location>
</feature>
<dbReference type="AlphaFoldDB" id="A0A9X2HP67"/>
<protein>
    <submittedName>
        <fullName evidence="2">Uncharacterized protein</fullName>
    </submittedName>
</protein>
<accession>A0A9X2HP67</accession>
<dbReference type="Proteomes" id="UP001139451">
    <property type="component" value="Unassembled WGS sequence"/>
</dbReference>
<evidence type="ECO:0000313" key="2">
    <source>
        <dbReference type="EMBL" id="MCP3732006.1"/>
    </source>
</evidence>
<keyword evidence="3" id="KW-1185">Reference proteome</keyword>
<gene>
    <name evidence="2" type="ORF">M9978_16395</name>
</gene>
<dbReference type="RefSeq" id="WP_254295074.1">
    <property type="nucleotide sequence ID" value="NZ_JAMLDX010000014.1"/>
</dbReference>